<evidence type="ECO:0000256" key="10">
    <source>
        <dbReference type="ARBA" id="ARBA00022833"/>
    </source>
</evidence>
<keyword evidence="11" id="KW-0482">Metalloprotease</keyword>
<dbReference type="Pfam" id="PF00090">
    <property type="entry name" value="TSP_1"/>
    <property type="match status" value="1"/>
</dbReference>
<feature type="disulfide bond" evidence="16">
    <location>
        <begin position="656"/>
        <end position="693"/>
    </location>
</feature>
<dbReference type="Proteomes" id="UP001318040">
    <property type="component" value="Chromosome 48"/>
</dbReference>
<feature type="region of interest" description="Disordered" evidence="18">
    <location>
        <begin position="278"/>
        <end position="341"/>
    </location>
</feature>
<dbReference type="Pfam" id="PF01562">
    <property type="entry name" value="Pep_M12B_propep"/>
    <property type="match status" value="1"/>
</dbReference>
<dbReference type="PRINTS" id="PR01857">
    <property type="entry name" value="ADAMTSFAMILY"/>
</dbReference>
<feature type="region of interest" description="Disordered" evidence="18">
    <location>
        <begin position="117"/>
        <end position="141"/>
    </location>
</feature>
<dbReference type="KEGG" id="pmrn:116952785"/>
<dbReference type="FunFam" id="2.20.100.10:FF:000006">
    <property type="entry name" value="A disintegrin and metalloproteinase with thrombospondin motifs 1"/>
    <property type="match status" value="1"/>
</dbReference>
<dbReference type="InterPro" id="IPR001590">
    <property type="entry name" value="Peptidase_M12B"/>
</dbReference>
<feature type="disulfide bond" evidence="16">
    <location>
        <begin position="577"/>
        <end position="599"/>
    </location>
</feature>
<evidence type="ECO:0000256" key="8">
    <source>
        <dbReference type="ARBA" id="ARBA00022737"/>
    </source>
</evidence>
<evidence type="ECO:0000256" key="7">
    <source>
        <dbReference type="ARBA" id="ARBA00022729"/>
    </source>
</evidence>
<feature type="disulfide bond" evidence="16">
    <location>
        <begin position="468"/>
        <end position="550"/>
    </location>
</feature>
<evidence type="ECO:0000256" key="9">
    <source>
        <dbReference type="ARBA" id="ARBA00022801"/>
    </source>
</evidence>
<evidence type="ECO:0000256" key="17">
    <source>
        <dbReference type="PROSITE-ProRule" id="PRU00276"/>
    </source>
</evidence>
<feature type="active site" evidence="14 17">
    <location>
        <position position="491"/>
    </location>
</feature>
<dbReference type="InterPro" id="IPR024079">
    <property type="entry name" value="MetalloPept_cat_dom_sf"/>
</dbReference>
<dbReference type="PROSITE" id="PS50215">
    <property type="entry name" value="ADAM_MEPRO"/>
    <property type="match status" value="1"/>
</dbReference>
<name>A0AAJ7U451_PETMA</name>
<feature type="binding site" evidence="15">
    <location>
        <position position="553"/>
    </location>
    <ligand>
        <name>Ca(2+)</name>
        <dbReference type="ChEBI" id="CHEBI:29108"/>
        <label>1</label>
    </ligand>
</feature>
<feature type="compositionally biased region" description="Gly residues" evidence="18">
    <location>
        <begin position="129"/>
        <end position="140"/>
    </location>
</feature>
<evidence type="ECO:0000256" key="6">
    <source>
        <dbReference type="ARBA" id="ARBA00022723"/>
    </source>
</evidence>
<feature type="disulfide bond" evidence="16">
    <location>
        <begin position="506"/>
        <end position="534"/>
    </location>
</feature>
<feature type="compositionally biased region" description="Basic residues" evidence="18">
    <location>
        <begin position="332"/>
        <end position="341"/>
    </location>
</feature>
<dbReference type="InterPro" id="IPR002870">
    <property type="entry name" value="Peptidase_M12B_N"/>
</dbReference>
<feature type="disulfide bond" evidence="16">
    <location>
        <begin position="622"/>
        <end position="633"/>
    </location>
</feature>
<evidence type="ECO:0000256" key="16">
    <source>
        <dbReference type="PIRSR" id="PIRSR613273-3"/>
    </source>
</evidence>
<keyword evidence="15" id="KW-0106">Calcium</keyword>
<dbReference type="InterPro" id="IPR000884">
    <property type="entry name" value="TSP1_rpt"/>
</dbReference>
<dbReference type="GO" id="GO:0031012">
    <property type="term" value="C:extracellular matrix"/>
    <property type="evidence" value="ECO:0007669"/>
    <property type="project" value="TreeGrafter"/>
</dbReference>
<dbReference type="Gene3D" id="2.20.100.10">
    <property type="entry name" value="Thrombospondin type-1 (TSP1) repeat"/>
    <property type="match status" value="8"/>
</dbReference>
<feature type="binding site" evidence="15">
    <location>
        <position position="349"/>
    </location>
    <ligand>
        <name>Ca(2+)</name>
        <dbReference type="ChEBI" id="CHEBI:29108"/>
        <label>1</label>
    </ligand>
</feature>
<dbReference type="Gene3D" id="2.60.120.830">
    <property type="match status" value="1"/>
</dbReference>
<dbReference type="GO" id="GO:0030198">
    <property type="term" value="P:extracellular matrix organization"/>
    <property type="evidence" value="ECO:0007669"/>
    <property type="project" value="InterPro"/>
</dbReference>
<evidence type="ECO:0000256" key="14">
    <source>
        <dbReference type="PIRSR" id="PIRSR613273-1"/>
    </source>
</evidence>
<dbReference type="Pfam" id="PF19236">
    <property type="entry name" value="ADAMTS_CR_3"/>
    <property type="match status" value="1"/>
</dbReference>
<dbReference type="InterPro" id="IPR013273">
    <property type="entry name" value="ADAMTS/ADAMTS-like"/>
</dbReference>
<dbReference type="GO" id="GO:0004222">
    <property type="term" value="F:metalloendopeptidase activity"/>
    <property type="evidence" value="ECO:0007669"/>
    <property type="project" value="InterPro"/>
</dbReference>
<dbReference type="CDD" id="cd04273">
    <property type="entry name" value="ZnMc_ADAMTS_like"/>
    <property type="match status" value="1"/>
</dbReference>
<proteinExistence type="predicted"/>
<feature type="binding site" evidence="15 17">
    <location>
        <position position="494"/>
    </location>
    <ligand>
        <name>Zn(2+)</name>
        <dbReference type="ChEBI" id="CHEBI:29105"/>
        <note>catalytic</note>
    </ligand>
</feature>
<keyword evidence="13" id="KW-0325">Glycoprotein</keyword>
<keyword evidence="3" id="KW-0272">Extracellular matrix</keyword>
<keyword evidence="7 19" id="KW-0732">Signal</keyword>
<dbReference type="Pfam" id="PF01421">
    <property type="entry name" value="Reprolysin"/>
    <property type="match status" value="1"/>
</dbReference>
<dbReference type="RefSeq" id="XP_032828315.1">
    <property type="nucleotide sequence ID" value="XM_032972424.1"/>
</dbReference>
<evidence type="ECO:0000256" key="3">
    <source>
        <dbReference type="ARBA" id="ARBA00022530"/>
    </source>
</evidence>
<dbReference type="SUPFAM" id="SSF55486">
    <property type="entry name" value="Metalloproteases ('zincins'), catalytic domain"/>
    <property type="match status" value="1"/>
</dbReference>
<evidence type="ECO:0000256" key="2">
    <source>
        <dbReference type="ARBA" id="ARBA00022525"/>
    </source>
</evidence>
<evidence type="ECO:0000256" key="13">
    <source>
        <dbReference type="ARBA" id="ARBA00023180"/>
    </source>
</evidence>
<dbReference type="Gene3D" id="3.40.1620.60">
    <property type="match status" value="2"/>
</dbReference>
<dbReference type="FunFam" id="2.20.100.10:FF:000005">
    <property type="entry name" value="ADAM metallopeptidase with thrombospondin type 1 motif 9"/>
    <property type="match status" value="6"/>
</dbReference>
<dbReference type="InterPro" id="IPR036383">
    <property type="entry name" value="TSP1_rpt_sf"/>
</dbReference>
<keyword evidence="8" id="KW-0677">Repeat</keyword>
<keyword evidence="2" id="KW-0964">Secreted</keyword>
<evidence type="ECO:0000256" key="18">
    <source>
        <dbReference type="SAM" id="MobiDB-lite"/>
    </source>
</evidence>
<feature type="disulfide bond" evidence="16">
    <location>
        <begin position="421"/>
        <end position="474"/>
    </location>
</feature>
<dbReference type="InterPro" id="IPR045371">
    <property type="entry name" value="ADAMTS_CR_3"/>
</dbReference>
<dbReference type="FunFam" id="2.60.120.830:FF:000001">
    <property type="entry name" value="A disintegrin and metalloproteinase with thrombospondin motifs 1"/>
    <property type="match status" value="1"/>
</dbReference>
<dbReference type="GO" id="GO:0006508">
    <property type="term" value="P:proteolysis"/>
    <property type="evidence" value="ECO:0007669"/>
    <property type="project" value="UniProtKB-KW"/>
</dbReference>
<dbReference type="Pfam" id="PF19030">
    <property type="entry name" value="TSP1_ADAMTS"/>
    <property type="match status" value="8"/>
</dbReference>
<dbReference type="Pfam" id="PF17771">
    <property type="entry name" value="ADAMTS_CR_2"/>
    <property type="match status" value="1"/>
</dbReference>
<reference evidence="22" key="1">
    <citation type="submission" date="2025-08" db="UniProtKB">
        <authorList>
            <consortium name="RefSeq"/>
        </authorList>
    </citation>
    <scope>IDENTIFICATION</scope>
    <source>
        <tissue evidence="22">Sperm</tissue>
    </source>
</reference>
<keyword evidence="12 16" id="KW-1015">Disulfide bond</keyword>
<feature type="binding site" evidence="15">
    <location>
        <position position="349"/>
    </location>
    <ligand>
        <name>Ca(2+)</name>
        <dbReference type="ChEBI" id="CHEBI:29108"/>
        <label>2</label>
    </ligand>
</feature>
<dbReference type="InterPro" id="IPR050439">
    <property type="entry name" value="ADAMTS_ADAMTS-like"/>
</dbReference>
<comment type="subcellular location">
    <subcellularLocation>
        <location evidence="1">Secreted</location>
        <location evidence="1">Extracellular space</location>
        <location evidence="1">Extracellular matrix</location>
    </subcellularLocation>
</comment>
<feature type="binding site" evidence="15">
    <location>
        <position position="550"/>
    </location>
    <ligand>
        <name>Ca(2+)</name>
        <dbReference type="ChEBI" id="CHEBI:29108"/>
        <label>1</label>
    </ligand>
</feature>
<dbReference type="InterPro" id="IPR010294">
    <property type="entry name" value="ADAMTS_spacer1"/>
</dbReference>
<dbReference type="PANTHER" id="PTHR13723">
    <property type="entry name" value="ADAMTS A DISINTEGRIN AND METALLOPROTEASE WITH THROMBOSPONDIN MOTIFS PROTEASE"/>
    <property type="match status" value="1"/>
</dbReference>
<dbReference type="InterPro" id="IPR041645">
    <property type="entry name" value="ADAMTS_CR_2"/>
</dbReference>
<evidence type="ECO:0000256" key="11">
    <source>
        <dbReference type="ARBA" id="ARBA00023049"/>
    </source>
</evidence>
<organism evidence="21 22">
    <name type="scientific">Petromyzon marinus</name>
    <name type="common">Sea lamprey</name>
    <dbReference type="NCBI Taxonomy" id="7757"/>
    <lineage>
        <taxon>Eukaryota</taxon>
        <taxon>Metazoa</taxon>
        <taxon>Chordata</taxon>
        <taxon>Craniata</taxon>
        <taxon>Vertebrata</taxon>
        <taxon>Cyclostomata</taxon>
        <taxon>Hyperoartia</taxon>
        <taxon>Petromyzontiformes</taxon>
        <taxon>Petromyzontidae</taxon>
        <taxon>Petromyzon</taxon>
    </lineage>
</organism>
<dbReference type="Gene3D" id="3.40.390.10">
    <property type="entry name" value="Collagenase (Catalytic Domain)"/>
    <property type="match status" value="1"/>
</dbReference>
<feature type="binding site" evidence="15">
    <location>
        <position position="553"/>
    </location>
    <ligand>
        <name>Ca(2+)</name>
        <dbReference type="ChEBI" id="CHEBI:29108"/>
        <label>2</label>
    </ligand>
</feature>
<dbReference type="GeneID" id="116952785"/>
<evidence type="ECO:0000313" key="22">
    <source>
        <dbReference type="RefSeq" id="XP_032828315.1"/>
    </source>
</evidence>
<comment type="caution">
    <text evidence="17">Lacks conserved residue(s) required for the propagation of feature annotation.</text>
</comment>
<dbReference type="SUPFAM" id="SSF82895">
    <property type="entry name" value="TSP-1 type 1 repeat"/>
    <property type="match status" value="8"/>
</dbReference>
<keyword evidence="21" id="KW-1185">Reference proteome</keyword>
<protein>
    <submittedName>
        <fullName evidence="22">A disintegrin and metalloproteinase with thrombospondin motifs 9-like</fullName>
    </submittedName>
</protein>
<dbReference type="PROSITE" id="PS50092">
    <property type="entry name" value="TSP1"/>
    <property type="match status" value="9"/>
</dbReference>
<dbReference type="FunFam" id="3.40.390.10:FF:000001">
    <property type="entry name" value="A disintegrin and metalloproteinase with thrombospondin motifs 1"/>
    <property type="match status" value="1"/>
</dbReference>
<keyword evidence="6 15" id="KW-0479">Metal-binding</keyword>
<evidence type="ECO:0000256" key="12">
    <source>
        <dbReference type="ARBA" id="ARBA00023157"/>
    </source>
</evidence>
<feature type="chain" id="PRO_5042545796" evidence="19">
    <location>
        <begin position="20"/>
        <end position="1530"/>
    </location>
</feature>
<dbReference type="PANTHER" id="PTHR13723:SF278">
    <property type="entry name" value="ADAM METALLOPEPTIDASE WITH THROMBOSPONDIN TYPE 1 MOTIF A, ISOFORM B"/>
    <property type="match status" value="1"/>
</dbReference>
<feature type="disulfide bond" evidence="16">
    <location>
        <begin position="450"/>
        <end position="456"/>
    </location>
</feature>
<feature type="disulfide bond" evidence="16">
    <location>
        <begin position="660"/>
        <end position="698"/>
    </location>
</feature>
<evidence type="ECO:0000256" key="15">
    <source>
        <dbReference type="PIRSR" id="PIRSR613273-2"/>
    </source>
</evidence>
<evidence type="ECO:0000256" key="5">
    <source>
        <dbReference type="ARBA" id="ARBA00022685"/>
    </source>
</evidence>
<feature type="signal peptide" evidence="19">
    <location>
        <begin position="1"/>
        <end position="19"/>
    </location>
</feature>
<feature type="binding site" evidence="15 17">
    <location>
        <position position="500"/>
    </location>
    <ligand>
        <name>Zn(2+)</name>
        <dbReference type="ChEBI" id="CHEBI:29105"/>
        <note>catalytic</note>
    </ligand>
</feature>
<feature type="disulfide bond" evidence="16">
    <location>
        <begin position="671"/>
        <end position="683"/>
    </location>
</feature>
<feature type="disulfide bond" evidence="16">
    <location>
        <begin position="594"/>
        <end position="628"/>
    </location>
</feature>
<evidence type="ECO:0000256" key="19">
    <source>
        <dbReference type="SAM" id="SignalP"/>
    </source>
</evidence>
<evidence type="ECO:0000256" key="1">
    <source>
        <dbReference type="ARBA" id="ARBA00004498"/>
    </source>
</evidence>
<keyword evidence="5" id="KW-0165">Cleavage on pair of basic residues</keyword>
<evidence type="ECO:0000259" key="20">
    <source>
        <dbReference type="PROSITE" id="PS50215"/>
    </source>
</evidence>
<dbReference type="Pfam" id="PF05986">
    <property type="entry name" value="ADAMTS_spacer1"/>
    <property type="match status" value="1"/>
</dbReference>
<feature type="domain" description="Peptidase M12B" evidence="20">
    <location>
        <begin position="346"/>
        <end position="555"/>
    </location>
</feature>
<dbReference type="GO" id="GO:0046872">
    <property type="term" value="F:metal ion binding"/>
    <property type="evidence" value="ECO:0007669"/>
    <property type="project" value="UniProtKB-KW"/>
</dbReference>
<accession>A0AAJ7U451</accession>
<keyword evidence="4" id="KW-0645">Protease</keyword>
<sequence length="1530" mass="168191">MRWMLWLMGLCANSLPSSCLLARTKTPLHPRQEKFLEQLSSYEIVTPTRLNEFGEPFPADAHFRWRQRSPRSALPFPARTHYRLVAFGQDFRLQLTADASFVGPSFHVTHLGWPDSGNGTGGAAPTPADGGGGGGGGGGDFAFEEEEDVRSCFYTGHVNAQPEFTAVLSLCTGLLGTFRTGDAEYFVEPLLLAEEAEAALPAGGEDERSKPHVVYRRDALAAASTAATTATATEAASHQVCGVPGHSRQATVEQKMTLKVTGTGLGSAATAIVSARATNVSAGGRREPSPWASEAAEEKKQQQRQQATRGPGGRRQPGKRASSSPPPPPRSGRARRRRKRFLSYPRHVEVMVAADARMVQHHGHNLQHYVLTLVSIVASIYKHPSVGNQINIVLVKLMIIHNEREGPLVTFNAASTLSNFCVWQQKQNTQDESHPSHHDTAVLITRENICRARNKCDTLGLAELGTMCDPYRSCSISEDNGLSTAFTVAHEIGHVFNMPHDDNNKCREAGVKGQFHVMAPTLNYNTNPWTWSRCSRKYITEFLDTGYGECLLDEPVSQPYELPKQMPGHLFNANKQCELMFGPGSQVCPYMKQCKRLWCTSAEGIHKGCRTQHMPLADGTECGFFMHCVQGMCVAREAPARVVDGSWGSWGPFTPCSRSCGGGVRSSERDCGKPEPRNGGNYCVGRRMRFRSCSTEPCPKGRRDFRDDQCSEFDGRHFNINGLSPTVRWVSKYSGILLKDRCKLFCRVTGTTAYYQLRDRVMDGTPCGPDTNDICVQGLCRKAGCDHVLNSKARKDKCGVCGGDNSSCHTVSGTFNSVQYGYNEVVRIPAGSMNIEVRQHSYSGKADDDNYLAVRSGQGGYLLNGNFVVSVFKREVRVRGATIDYTGSDTAVERLNCSQRIDEEVAIMVLSVGNLHSPDIRYSFSIPTEEKAQRYAWDTNGAWQECSRTCRGEQHGKVVCLRESDRLVVSEQRCHHLRRPEPLSQSCNTECELRWHVAGRSECSAQCGPGQRSLEVRCVRYGPAKARSDVVDDRHCAELPKPAAREPCHGDCHLTSWQYTSWSQCSQSCAGGARTRSAACVNNLGRRVSNQECDANQRVTSQSCNERPCPQWVASEWTECTATCGKGVRHRRVHCLLGEETLEETFCDAGGRPEAMGTCELPECASWQAGPWGPCSVTCGRGYQMRAMRCFSGFYSTILDDRECNAATRPTEAQDCEQTTCSAALPDLTPSPLSYLQRQQSPTQWRYGSWTPCSASCGKGVRQRYVSCRDVHGGIADPSACLHLTRPPETEPCVTTTCGQWRAGDWTACPVPCGLGRVTRQVLCISHALQLLDESECDDGERPPTERECSGPPCPVARHGYPAPGTEARPPGPLEPRPFPGYGPQRDYSLVKGAMPSSSRGGGRQWRTGPWGACSSTCAGGIHRRVVVCQDENGYADYHCEERHRPSETQACDAGPCPEWNYGSWGECTKTCGGGTRSRAVLCQLPSGQPLAEQSCEVLERPMERQQCGAQPCPPGRAQDHWHRAAWTPS</sequence>
<feature type="disulfide bond" evidence="16">
    <location>
        <begin position="588"/>
        <end position="609"/>
    </location>
</feature>
<evidence type="ECO:0000256" key="4">
    <source>
        <dbReference type="ARBA" id="ARBA00022670"/>
    </source>
</evidence>
<gene>
    <name evidence="22" type="primary">LOC116952785</name>
</gene>
<feature type="region of interest" description="Disordered" evidence="18">
    <location>
        <begin position="1509"/>
        <end position="1530"/>
    </location>
</feature>
<feature type="binding site" evidence="15 17">
    <location>
        <position position="490"/>
    </location>
    <ligand>
        <name>Zn(2+)</name>
        <dbReference type="ChEBI" id="CHEBI:29105"/>
        <note>catalytic</note>
    </ligand>
</feature>
<keyword evidence="9" id="KW-0378">Hydrolase</keyword>
<keyword evidence="10 15" id="KW-0862">Zinc</keyword>
<evidence type="ECO:0000313" key="21">
    <source>
        <dbReference type="Proteomes" id="UP001318040"/>
    </source>
</evidence>
<dbReference type="SMART" id="SM00209">
    <property type="entry name" value="TSP1"/>
    <property type="match status" value="10"/>
</dbReference>
<comment type="cofactor">
    <cofactor evidence="15">
        <name>Zn(2+)</name>
        <dbReference type="ChEBI" id="CHEBI:29105"/>
    </cofactor>
    <text evidence="15">Binds 1 zinc ion per subunit.</text>
</comment>
<feature type="binding site" evidence="15">
    <location>
        <position position="439"/>
    </location>
    <ligand>
        <name>Ca(2+)</name>
        <dbReference type="ChEBI" id="CHEBI:29108"/>
        <label>1</label>
    </ligand>
</feature>